<gene>
    <name evidence="2" type="ORF">UBAL3_80290033</name>
</gene>
<evidence type="ECO:0000313" key="2">
    <source>
        <dbReference type="EMBL" id="EES53158.1"/>
    </source>
</evidence>
<evidence type="ECO:0000256" key="1">
    <source>
        <dbReference type="SAM" id="MobiDB-lite"/>
    </source>
</evidence>
<feature type="region of interest" description="Disordered" evidence="1">
    <location>
        <begin position="1"/>
        <end position="24"/>
    </location>
</feature>
<reference evidence="2 3" key="1">
    <citation type="journal article" date="2009" name="Appl. Environ. Microbiol.">
        <title>Community genomic and proteomic analyses of chemoautotrophic iron-oxidizing "Leptospirillum rubarum" (Group II) and "Leptospirillum ferrodiazotrophum" (Group III) bacteria in acid mine drainage biofilms.</title>
        <authorList>
            <person name="Goltsman D.S."/>
            <person name="Denef V.J."/>
            <person name="Singer S.W."/>
            <person name="VerBerkmoes N.C."/>
            <person name="Lefsrud M."/>
            <person name="Mueller R.S."/>
            <person name="Dick G.J."/>
            <person name="Sun C.L."/>
            <person name="Wheeler K.E."/>
            <person name="Zemla A."/>
            <person name="Baker B.J."/>
            <person name="Hauser L."/>
            <person name="Land M."/>
            <person name="Shah M.B."/>
            <person name="Thelen M.P."/>
            <person name="Hettich R.L."/>
            <person name="Banfield J.F."/>
        </authorList>
    </citation>
    <scope>NUCLEOTIDE SEQUENCE [LARGE SCALE GENOMIC DNA]</scope>
</reference>
<sequence length="69" mass="7798">MAKDPKSKTGKAVPAQNLDSESVSSPMWETLMEKLDRAWADNKIDRNTYQILLEALDESEARNMDVENA</sequence>
<keyword evidence="3" id="KW-1185">Reference proteome</keyword>
<organism evidence="2 3">
    <name type="scientific">Leptospirillum ferrodiazotrophum</name>
    <dbReference type="NCBI Taxonomy" id="412449"/>
    <lineage>
        <taxon>Bacteria</taxon>
        <taxon>Pseudomonadati</taxon>
        <taxon>Nitrospirota</taxon>
        <taxon>Nitrospiria</taxon>
        <taxon>Nitrospirales</taxon>
        <taxon>Nitrospiraceae</taxon>
        <taxon>Leptospirillum</taxon>
    </lineage>
</organism>
<dbReference type="Proteomes" id="UP000009374">
    <property type="component" value="Unassembled WGS sequence"/>
</dbReference>
<dbReference type="EMBL" id="GG693868">
    <property type="protein sequence ID" value="EES53158.1"/>
    <property type="molecule type" value="Genomic_DNA"/>
</dbReference>
<accession>C6HW53</accession>
<protein>
    <submittedName>
        <fullName evidence="2">Uncharacterized protein</fullName>
    </submittedName>
</protein>
<evidence type="ECO:0000313" key="3">
    <source>
        <dbReference type="Proteomes" id="UP000009374"/>
    </source>
</evidence>
<name>C6HW53_9BACT</name>
<proteinExistence type="predicted"/>
<dbReference type="AlphaFoldDB" id="C6HW53"/>